<feature type="compositionally biased region" description="Basic and acidic residues" evidence="1">
    <location>
        <begin position="231"/>
        <end position="248"/>
    </location>
</feature>
<feature type="region of interest" description="Disordered" evidence="1">
    <location>
        <begin position="36"/>
        <end position="124"/>
    </location>
</feature>
<dbReference type="GO" id="GO:1901259">
    <property type="term" value="P:chloroplast rRNA processing"/>
    <property type="evidence" value="ECO:0007669"/>
    <property type="project" value="TreeGrafter"/>
</dbReference>
<feature type="compositionally biased region" description="Basic and acidic residues" evidence="1">
    <location>
        <begin position="70"/>
        <end position="87"/>
    </location>
</feature>
<evidence type="ECO:0000313" key="4">
    <source>
        <dbReference type="Proteomes" id="UP000007264"/>
    </source>
</evidence>
<dbReference type="eggNOG" id="ENOG502QUHX">
    <property type="taxonomic scope" value="Eukaryota"/>
</dbReference>
<evidence type="ECO:0000259" key="2">
    <source>
        <dbReference type="PROSITE" id="PS51286"/>
    </source>
</evidence>
<dbReference type="GO" id="GO:0035770">
    <property type="term" value="C:ribonucleoprotein granule"/>
    <property type="evidence" value="ECO:0007669"/>
    <property type="project" value="TreeGrafter"/>
</dbReference>
<feature type="domain" description="RAP" evidence="2">
    <location>
        <begin position="996"/>
        <end position="1060"/>
    </location>
</feature>
<dbReference type="AlphaFoldDB" id="I0YIU1"/>
<dbReference type="PANTHER" id="PTHR21228">
    <property type="entry name" value="FAST LEU-RICH DOMAIN-CONTAINING"/>
    <property type="match status" value="1"/>
</dbReference>
<dbReference type="SMART" id="SM00952">
    <property type="entry name" value="RAP"/>
    <property type="match status" value="1"/>
</dbReference>
<dbReference type="GO" id="GO:0003723">
    <property type="term" value="F:RNA binding"/>
    <property type="evidence" value="ECO:0007669"/>
    <property type="project" value="TreeGrafter"/>
</dbReference>
<dbReference type="GO" id="GO:0000963">
    <property type="term" value="P:mitochondrial RNA processing"/>
    <property type="evidence" value="ECO:0007669"/>
    <property type="project" value="TreeGrafter"/>
</dbReference>
<accession>I0YIU1</accession>
<gene>
    <name evidence="3" type="ORF">COCSUDRAFT_60280</name>
</gene>
<sequence length="1075" mass="114476">MAGAGLRAAQRGFLGLRRCGASFLGSIEIPPSRLAHAASAAQRQLAASAQPVSNSASSYADRAAARRASRKPDTVQPREPKRNDTEARMPAVQQTASERSPPTGMEQRAAPAAAREKAAPAGQQFASMSDTLLADMTALLGEPTPADAPGSGASQPAQSRRAADAMHNGADAAHRTPPVATGQPRRQSAAPSSAGRQRQSSSDGASSTASASHSRQTQSSPSGASWGQVMSDRDADRGNRRRQAEERVSGGSWGQVSSDRHAATGNGRQMGGDSRSQESGPRQRQASPGSSVQHDSLDWDCFESGAAVSGAGLQRSASQGWSSQGGGMAGVDQRGEAVEVSRRTVSREERSDTRNGWGNGPPGVGQGGDAVGWGREETNREQRRGPPGRRPYRLTHRERVKLCLESNGHMRDAFAAAQDALASEGASAAKQRDILRSFVADLERIVDDGAEHFDPVNISTALHTLGSTVGDPDLSAEATAGVACQGLAERLIRLAERERASFKMPAVMMVFWALVRLEVPVSEAFLDGMAARVTARVRELPLPEPQYVSGILWAFSRVRAGQPLSAIQAAMVEAVFAVAPKVLPDASFQNIANLAYGLAILNHSAPPELLTAVAEAALLRMPSASSHGVSNLLWAYAKMGTSPLGGQLFRSALAHARENLDKFSVQHLANTLWSLAVVQHEASPEALDSFAEAFMCRMAQATPQHFGNAAWAMAKLGHDPLQGRFMNALIKQAFPQRSRFHRQELSNILWALATLQHELPENILRDVSDEFARLALAQLGSAEPGWERHLANMAWACARLRVNPLGGGLLNAACAELVTNPGNFSVQNMANIVLAAGILQHPFPQAAVDLVLGELQQRSAGSRALPHQEACNILWGLAALDQLTRAQLEHIAGQLAAAAAADKFTKAEANQLRQADLMVRAMEQSGGQEMPSCLPPALQQLADGDQIISTSRLQKDVSETLSELGVPHTVEGRISHPSFGPATVDILIEVPGQPPMALEVDGPSHFAALAPHQNLGHTVLRNRLLEARGAKVVQIPFRIEGKRWADIQGDMDSRIEYLTGILEANGVDIDAISQL</sequence>
<proteinExistence type="predicted"/>
<feature type="region of interest" description="Disordered" evidence="1">
    <location>
        <begin position="316"/>
        <end position="392"/>
    </location>
</feature>
<dbReference type="OrthoDB" id="514462at2759"/>
<dbReference type="KEGG" id="csl:COCSUDRAFT_60280"/>
<dbReference type="InterPro" id="IPR013584">
    <property type="entry name" value="RAP"/>
</dbReference>
<dbReference type="InterPro" id="IPR050870">
    <property type="entry name" value="FAST_kinase"/>
</dbReference>
<dbReference type="EMBL" id="AGSI01000024">
    <property type="protein sequence ID" value="EIE18310.1"/>
    <property type="molecule type" value="Genomic_DNA"/>
</dbReference>
<dbReference type="GO" id="GO:0009507">
    <property type="term" value="C:chloroplast"/>
    <property type="evidence" value="ECO:0007669"/>
    <property type="project" value="GOC"/>
</dbReference>
<dbReference type="GeneID" id="17036350"/>
<dbReference type="Proteomes" id="UP000007264">
    <property type="component" value="Unassembled WGS sequence"/>
</dbReference>
<organism evidence="3 4">
    <name type="scientific">Coccomyxa subellipsoidea (strain C-169)</name>
    <name type="common">Green microalga</name>
    <dbReference type="NCBI Taxonomy" id="574566"/>
    <lineage>
        <taxon>Eukaryota</taxon>
        <taxon>Viridiplantae</taxon>
        <taxon>Chlorophyta</taxon>
        <taxon>core chlorophytes</taxon>
        <taxon>Trebouxiophyceae</taxon>
        <taxon>Trebouxiophyceae incertae sedis</taxon>
        <taxon>Coccomyxaceae</taxon>
        <taxon>Coccomyxa</taxon>
        <taxon>Coccomyxa subellipsoidea</taxon>
    </lineage>
</organism>
<reference evidence="3 4" key="1">
    <citation type="journal article" date="2012" name="Genome Biol.">
        <title>The genome of the polar eukaryotic microalga coccomyxa subellipsoidea reveals traits of cold adaptation.</title>
        <authorList>
            <person name="Blanc G."/>
            <person name="Agarkova I."/>
            <person name="Grimwood J."/>
            <person name="Kuo A."/>
            <person name="Brueggeman A."/>
            <person name="Dunigan D."/>
            <person name="Gurnon J."/>
            <person name="Ladunga I."/>
            <person name="Lindquist E."/>
            <person name="Lucas S."/>
            <person name="Pangilinan J."/>
            <person name="Proschold T."/>
            <person name="Salamov A."/>
            <person name="Schmutz J."/>
            <person name="Weeks D."/>
            <person name="Yamada T."/>
            <person name="Claverie J.M."/>
            <person name="Grigoriev I."/>
            <person name="Van Etten J."/>
            <person name="Lomsadze A."/>
            <person name="Borodovsky M."/>
        </authorList>
    </citation>
    <scope>NUCLEOTIDE SEQUENCE [LARGE SCALE GENOMIC DNA]</scope>
    <source>
        <strain evidence="3 4">C-169</strain>
    </source>
</reference>
<name>I0YIU1_COCSC</name>
<feature type="compositionally biased region" description="Low complexity" evidence="1">
    <location>
        <begin position="36"/>
        <end position="62"/>
    </location>
</feature>
<dbReference type="GO" id="GO:0005759">
    <property type="term" value="C:mitochondrial matrix"/>
    <property type="evidence" value="ECO:0007669"/>
    <property type="project" value="TreeGrafter"/>
</dbReference>
<feature type="compositionally biased region" description="Basic and acidic residues" evidence="1">
    <location>
        <begin position="333"/>
        <end position="353"/>
    </location>
</feature>
<dbReference type="Pfam" id="PF08373">
    <property type="entry name" value="RAP"/>
    <property type="match status" value="1"/>
</dbReference>
<dbReference type="PANTHER" id="PTHR21228:SF40">
    <property type="entry name" value="LD45607P"/>
    <property type="match status" value="1"/>
</dbReference>
<protein>
    <recommendedName>
        <fullName evidence="2">RAP domain-containing protein</fullName>
    </recommendedName>
</protein>
<feature type="compositionally biased region" description="Basic and acidic residues" evidence="1">
    <location>
        <begin position="374"/>
        <end position="384"/>
    </location>
</feature>
<feature type="compositionally biased region" description="Gly residues" evidence="1">
    <location>
        <begin position="357"/>
        <end position="371"/>
    </location>
</feature>
<dbReference type="GO" id="GO:0044528">
    <property type="term" value="P:regulation of mitochondrial mRNA stability"/>
    <property type="evidence" value="ECO:0007669"/>
    <property type="project" value="TreeGrafter"/>
</dbReference>
<feature type="region of interest" description="Disordered" evidence="1">
    <location>
        <begin position="141"/>
        <end position="297"/>
    </location>
</feature>
<evidence type="ECO:0000256" key="1">
    <source>
        <dbReference type="SAM" id="MobiDB-lite"/>
    </source>
</evidence>
<feature type="compositionally biased region" description="Low complexity" evidence="1">
    <location>
        <begin position="195"/>
        <end position="223"/>
    </location>
</feature>
<dbReference type="RefSeq" id="XP_005642854.1">
    <property type="nucleotide sequence ID" value="XM_005642797.1"/>
</dbReference>
<feature type="compositionally biased region" description="Polar residues" evidence="1">
    <location>
        <begin position="277"/>
        <end position="294"/>
    </location>
</feature>
<comment type="caution">
    <text evidence="3">The sequence shown here is derived from an EMBL/GenBank/DDBJ whole genome shotgun (WGS) entry which is preliminary data.</text>
</comment>
<keyword evidence="4" id="KW-1185">Reference proteome</keyword>
<dbReference type="PROSITE" id="PS51286">
    <property type="entry name" value="RAP"/>
    <property type="match status" value="1"/>
</dbReference>
<evidence type="ECO:0000313" key="3">
    <source>
        <dbReference type="EMBL" id="EIE18310.1"/>
    </source>
</evidence>